<evidence type="ECO:0000256" key="12">
    <source>
        <dbReference type="RuleBase" id="RU003357"/>
    </source>
</evidence>
<evidence type="ECO:0000256" key="2">
    <source>
        <dbReference type="ARBA" id="ARBA00022448"/>
    </source>
</evidence>
<organism evidence="17 18">
    <name type="scientific">Luteimonas yindakuii</name>
    <dbReference type="NCBI Taxonomy" id="2565782"/>
    <lineage>
        <taxon>Bacteria</taxon>
        <taxon>Pseudomonadati</taxon>
        <taxon>Pseudomonadota</taxon>
        <taxon>Gammaproteobacteria</taxon>
        <taxon>Lysobacterales</taxon>
        <taxon>Lysobacteraceae</taxon>
        <taxon>Luteimonas</taxon>
    </lineage>
</organism>
<evidence type="ECO:0000259" key="16">
    <source>
        <dbReference type="Pfam" id="PF07715"/>
    </source>
</evidence>
<feature type="region of interest" description="Disordered" evidence="13">
    <location>
        <begin position="262"/>
        <end position="294"/>
    </location>
</feature>
<evidence type="ECO:0000256" key="10">
    <source>
        <dbReference type="ARBA" id="ARBA00023237"/>
    </source>
</evidence>
<keyword evidence="3 11" id="KW-1134">Transmembrane beta strand</keyword>
<dbReference type="InterPro" id="IPR012910">
    <property type="entry name" value="Plug_dom"/>
</dbReference>
<dbReference type="Gene3D" id="2.40.170.20">
    <property type="entry name" value="TonB-dependent receptor, beta-barrel domain"/>
    <property type="match status" value="1"/>
</dbReference>
<evidence type="ECO:0000256" key="11">
    <source>
        <dbReference type="PROSITE-ProRule" id="PRU01360"/>
    </source>
</evidence>
<keyword evidence="8 12" id="KW-0798">TonB box</keyword>
<evidence type="ECO:0000256" key="4">
    <source>
        <dbReference type="ARBA" id="ARBA00022496"/>
    </source>
</evidence>
<gene>
    <name evidence="17" type="ORF">E4582_08970</name>
</gene>
<comment type="similarity">
    <text evidence="11 12">Belongs to the TonB-dependent receptor family.</text>
</comment>
<keyword evidence="17" id="KW-0675">Receptor</keyword>
<reference evidence="17 18" key="1">
    <citation type="submission" date="2019-01" db="EMBL/GenBank/DDBJ databases">
        <authorList>
            <person name="Zhang S."/>
        </authorList>
    </citation>
    <scope>NUCLEOTIDE SEQUENCE [LARGE SCALE GENOMIC DNA]</scope>
    <source>
        <strain evidence="17 18">1626</strain>
    </source>
</reference>
<evidence type="ECO:0000256" key="8">
    <source>
        <dbReference type="ARBA" id="ARBA00023077"/>
    </source>
</evidence>
<dbReference type="PROSITE" id="PS52016">
    <property type="entry name" value="TONB_DEPENDENT_REC_3"/>
    <property type="match status" value="1"/>
</dbReference>
<accession>A0A4Z1RLA3</accession>
<feature type="domain" description="TonB-dependent receptor-like beta-barrel" evidence="15">
    <location>
        <begin position="253"/>
        <end position="690"/>
    </location>
</feature>
<evidence type="ECO:0000256" key="3">
    <source>
        <dbReference type="ARBA" id="ARBA00022452"/>
    </source>
</evidence>
<evidence type="ECO:0000256" key="14">
    <source>
        <dbReference type="SAM" id="SignalP"/>
    </source>
</evidence>
<dbReference type="PANTHER" id="PTHR32552:SF81">
    <property type="entry name" value="TONB-DEPENDENT OUTER MEMBRANE RECEPTOR"/>
    <property type="match status" value="1"/>
</dbReference>
<feature type="compositionally biased region" description="Basic and acidic residues" evidence="13">
    <location>
        <begin position="284"/>
        <end position="294"/>
    </location>
</feature>
<keyword evidence="2 11" id="KW-0813">Transport</keyword>
<dbReference type="GO" id="GO:0009279">
    <property type="term" value="C:cell outer membrane"/>
    <property type="evidence" value="ECO:0007669"/>
    <property type="project" value="UniProtKB-SubCell"/>
</dbReference>
<dbReference type="RefSeq" id="WP_134674236.1">
    <property type="nucleotide sequence ID" value="NZ_SPUH01000001.1"/>
</dbReference>
<evidence type="ECO:0000259" key="15">
    <source>
        <dbReference type="Pfam" id="PF00593"/>
    </source>
</evidence>
<dbReference type="InterPro" id="IPR000531">
    <property type="entry name" value="Beta-barrel_TonB"/>
</dbReference>
<evidence type="ECO:0000256" key="6">
    <source>
        <dbReference type="ARBA" id="ARBA00023004"/>
    </source>
</evidence>
<keyword evidence="14" id="KW-0732">Signal</keyword>
<feature type="signal peptide" evidence="14">
    <location>
        <begin position="1"/>
        <end position="20"/>
    </location>
</feature>
<feature type="chain" id="PRO_5021343736" evidence="14">
    <location>
        <begin position="21"/>
        <end position="726"/>
    </location>
</feature>
<evidence type="ECO:0000256" key="9">
    <source>
        <dbReference type="ARBA" id="ARBA00023136"/>
    </source>
</evidence>
<dbReference type="CDD" id="cd01347">
    <property type="entry name" value="ligand_gated_channel"/>
    <property type="match status" value="1"/>
</dbReference>
<comment type="subcellular location">
    <subcellularLocation>
        <location evidence="1 11">Cell outer membrane</location>
        <topology evidence="1 11">Multi-pass membrane protein</topology>
    </subcellularLocation>
</comment>
<evidence type="ECO:0000256" key="7">
    <source>
        <dbReference type="ARBA" id="ARBA00023065"/>
    </source>
</evidence>
<dbReference type="Pfam" id="PF07715">
    <property type="entry name" value="Plug"/>
    <property type="match status" value="1"/>
</dbReference>
<name>A0A4Z1RLA3_9GAMM</name>
<sequence>MRRGTLACVLVAWPVAAAHAAPPIPPAAADRAIAPTAVQLDRVLVTARRRPEPLHDVPQAITAISGDELESRGATDIAALDMVTPNLTIYPARAFNGSATAHIRGIGQFDPIWGAEPGVGIYIDDVHLARPQGALLDVLDVERVEVLRGPQGTLYGRNTIGGAIRLVTREPSSEFEGRIALTAGDYGRRDGRLTLNLPLVDTLRTRIALAGYDRDGYGRNLFNGAETSARDAAVARWSALWTPRDDVDVRLSWDRYRDRSGAPGGRRLAVPPPRVDPDQIPLDPGRHDVRSGAPERLDLDSEGASLAIDWTLRPQWRLRSISAWRHGDSRAVLDMDSLPRTIFTLRRDFDERQRSQEFQLHGSGADWHLVAGLHLFDGTEAGSGRTVFQPGVFYGARGSIRTRSAAVYASIVRDLAPAWQLDAGLRHTVERKTATAYNGYYADDQATVPFQLSADFTDRATFNAPTPRLALSWRASERTTLYAQASRGFKAGSYNVRAEATRFPGSVRPIDAETVNAYEAGIKAAWLDGRLDMGAALFHNDYRDIQLAVLIPVGESSSFSDYRNAGRGTTRGAEFEWQARFHPWLRWSGHLGYLHARYDEYIDGGTDVADGRHFPNAPRWTAGTSLVANVPLRSAGWLLGRIDGRYQSETRPTTDLDPRLRQGGYALWNASLAWTSPQQRWELALRVDNLADTGYRTTGFAYPNGVVIGYYGPPRTCSMTLAYSFQ</sequence>
<keyword evidence="7" id="KW-0406">Ion transport</keyword>
<keyword evidence="5 11" id="KW-0812">Transmembrane</keyword>
<dbReference type="InterPro" id="IPR039426">
    <property type="entry name" value="TonB-dep_rcpt-like"/>
</dbReference>
<keyword evidence="4" id="KW-0410">Iron transport</keyword>
<dbReference type="InterPro" id="IPR036942">
    <property type="entry name" value="Beta-barrel_TonB_sf"/>
</dbReference>
<comment type="caution">
    <text evidence="17">The sequence shown here is derived from an EMBL/GenBank/DDBJ whole genome shotgun (WGS) entry which is preliminary data.</text>
</comment>
<protein>
    <submittedName>
        <fullName evidence="17">TonB-dependent receptor</fullName>
    </submittedName>
</protein>
<evidence type="ECO:0000256" key="5">
    <source>
        <dbReference type="ARBA" id="ARBA00022692"/>
    </source>
</evidence>
<dbReference type="Proteomes" id="UP000298681">
    <property type="component" value="Unassembled WGS sequence"/>
</dbReference>
<evidence type="ECO:0000256" key="1">
    <source>
        <dbReference type="ARBA" id="ARBA00004571"/>
    </source>
</evidence>
<keyword evidence="9 11" id="KW-0472">Membrane</keyword>
<dbReference type="AlphaFoldDB" id="A0A4Z1RLA3"/>
<evidence type="ECO:0000256" key="13">
    <source>
        <dbReference type="SAM" id="MobiDB-lite"/>
    </source>
</evidence>
<dbReference type="Pfam" id="PF00593">
    <property type="entry name" value="TonB_dep_Rec_b-barrel"/>
    <property type="match status" value="1"/>
</dbReference>
<keyword evidence="6" id="KW-0408">Iron</keyword>
<evidence type="ECO:0000313" key="18">
    <source>
        <dbReference type="Proteomes" id="UP000298681"/>
    </source>
</evidence>
<keyword evidence="18" id="KW-1185">Reference proteome</keyword>
<dbReference type="GO" id="GO:0006826">
    <property type="term" value="P:iron ion transport"/>
    <property type="evidence" value="ECO:0007669"/>
    <property type="project" value="UniProtKB-KW"/>
</dbReference>
<dbReference type="SUPFAM" id="SSF56935">
    <property type="entry name" value="Porins"/>
    <property type="match status" value="1"/>
</dbReference>
<dbReference type="EMBL" id="SPUH01000001">
    <property type="protein sequence ID" value="TKS54879.1"/>
    <property type="molecule type" value="Genomic_DNA"/>
</dbReference>
<keyword evidence="10 11" id="KW-0998">Cell outer membrane</keyword>
<dbReference type="PANTHER" id="PTHR32552">
    <property type="entry name" value="FERRICHROME IRON RECEPTOR-RELATED"/>
    <property type="match status" value="1"/>
</dbReference>
<proteinExistence type="inferred from homology"/>
<evidence type="ECO:0000313" key="17">
    <source>
        <dbReference type="EMBL" id="TKS54879.1"/>
    </source>
</evidence>
<feature type="domain" description="TonB-dependent receptor plug" evidence="16">
    <location>
        <begin position="54"/>
        <end position="163"/>
    </location>
</feature>